<name>A0ABZ1NEX0_9NOCA</name>
<evidence type="ECO:0000256" key="1">
    <source>
        <dbReference type="SAM" id="MobiDB-lite"/>
    </source>
</evidence>
<gene>
    <name evidence="3" type="ORF">OG308_11295</name>
</gene>
<organism evidence="3 4">
    <name type="scientific">Nocardia salmonicida</name>
    <dbReference type="NCBI Taxonomy" id="53431"/>
    <lineage>
        <taxon>Bacteria</taxon>
        <taxon>Bacillati</taxon>
        <taxon>Actinomycetota</taxon>
        <taxon>Actinomycetes</taxon>
        <taxon>Mycobacteriales</taxon>
        <taxon>Nocardiaceae</taxon>
        <taxon>Nocardia</taxon>
    </lineage>
</organism>
<feature type="region of interest" description="Disordered" evidence="1">
    <location>
        <begin position="51"/>
        <end position="146"/>
    </location>
</feature>
<keyword evidence="4" id="KW-1185">Reference proteome</keyword>
<sequence>MTAFSTRNRRAALALLGGAAVITATSAGIATADPGAPSHGGERTTIICTDPGDGVPDLPPLPDTGFHDAAPDRPRVEFRHVAPGEPGRGQSLPAPGNLGPRVDGPVECTRIDPDGGRTIVIAPREFSETVPAPGSGSAESTPAHPF</sequence>
<evidence type="ECO:0000313" key="3">
    <source>
        <dbReference type="EMBL" id="WTY38373.1"/>
    </source>
</evidence>
<protein>
    <submittedName>
        <fullName evidence="3">Uncharacterized protein</fullName>
    </submittedName>
</protein>
<evidence type="ECO:0000256" key="2">
    <source>
        <dbReference type="SAM" id="SignalP"/>
    </source>
</evidence>
<dbReference type="InterPro" id="IPR006311">
    <property type="entry name" value="TAT_signal"/>
</dbReference>
<reference evidence="3 4" key="1">
    <citation type="submission" date="2022-10" db="EMBL/GenBank/DDBJ databases">
        <title>The complete genomes of actinobacterial strains from the NBC collection.</title>
        <authorList>
            <person name="Joergensen T.S."/>
            <person name="Alvarez Arevalo M."/>
            <person name="Sterndorff E.B."/>
            <person name="Faurdal D."/>
            <person name="Vuksanovic O."/>
            <person name="Mourched A.-S."/>
            <person name="Charusanti P."/>
            <person name="Shaw S."/>
            <person name="Blin K."/>
            <person name="Weber T."/>
        </authorList>
    </citation>
    <scope>NUCLEOTIDE SEQUENCE [LARGE SCALE GENOMIC DNA]</scope>
    <source>
        <strain evidence="3 4">NBC_01413</strain>
    </source>
</reference>
<feature type="compositionally biased region" description="Basic and acidic residues" evidence="1">
    <location>
        <begin position="65"/>
        <end position="82"/>
    </location>
</feature>
<dbReference type="Proteomes" id="UP001621418">
    <property type="component" value="Chromosome"/>
</dbReference>
<proteinExistence type="predicted"/>
<keyword evidence="2" id="KW-0732">Signal</keyword>
<feature type="signal peptide" evidence="2">
    <location>
        <begin position="1"/>
        <end position="32"/>
    </location>
</feature>
<evidence type="ECO:0000313" key="4">
    <source>
        <dbReference type="Proteomes" id="UP001621418"/>
    </source>
</evidence>
<feature type="chain" id="PRO_5045073451" evidence="2">
    <location>
        <begin position="33"/>
        <end position="146"/>
    </location>
</feature>
<dbReference type="EMBL" id="CP109527">
    <property type="protein sequence ID" value="WTY38373.1"/>
    <property type="molecule type" value="Genomic_DNA"/>
</dbReference>
<dbReference type="RefSeq" id="WP_405150253.1">
    <property type="nucleotide sequence ID" value="NZ_CP109527.1"/>
</dbReference>
<dbReference type="PROSITE" id="PS51318">
    <property type="entry name" value="TAT"/>
    <property type="match status" value="1"/>
</dbReference>
<accession>A0ABZ1NEX0</accession>